<evidence type="ECO:0000256" key="1">
    <source>
        <dbReference type="ARBA" id="ARBA00005417"/>
    </source>
</evidence>
<dbReference type="InterPro" id="IPR050095">
    <property type="entry name" value="ECF_ABC_transporter_ATP-bd"/>
</dbReference>
<comment type="similarity">
    <text evidence="1">Belongs to the ABC transporter superfamily.</text>
</comment>
<dbReference type="GO" id="GO:0005524">
    <property type="term" value="F:ATP binding"/>
    <property type="evidence" value="ECO:0007669"/>
    <property type="project" value="UniProtKB-KW"/>
</dbReference>
<evidence type="ECO:0000256" key="4">
    <source>
        <dbReference type="ARBA" id="ARBA00022840"/>
    </source>
</evidence>
<dbReference type="InterPro" id="IPR027417">
    <property type="entry name" value="P-loop_NTPase"/>
</dbReference>
<dbReference type="PANTHER" id="PTHR43553:SF24">
    <property type="entry name" value="ENERGY-COUPLING FACTOR TRANSPORTER ATP-BINDING PROTEIN ECFA1"/>
    <property type="match status" value="1"/>
</dbReference>
<reference evidence="7 8" key="1">
    <citation type="submission" date="2021-08" db="EMBL/GenBank/DDBJ databases">
        <title>Collinsella faecalis sp. nov. isolated from swine faeces.</title>
        <authorList>
            <person name="Oh B.S."/>
            <person name="Lee J.H."/>
        </authorList>
    </citation>
    <scope>NUCLEOTIDE SEQUENCE [LARGE SCALE GENOMIC DNA]</scope>
    <source>
        <strain evidence="7 8">AGMB00827</strain>
    </source>
</reference>
<dbReference type="EMBL" id="JAIMFO010000004">
    <property type="protein sequence ID" value="MBY4797245.1"/>
    <property type="molecule type" value="Genomic_DNA"/>
</dbReference>
<name>A0ABS7MJI1_9ACTN</name>
<feature type="domain" description="ABC transporter" evidence="6">
    <location>
        <begin position="379"/>
        <end position="634"/>
    </location>
</feature>
<dbReference type="InterPro" id="IPR015856">
    <property type="entry name" value="ABC_transpr_CbiO/EcfA_su"/>
</dbReference>
<evidence type="ECO:0000256" key="5">
    <source>
        <dbReference type="SAM" id="MobiDB-lite"/>
    </source>
</evidence>
<evidence type="ECO:0000313" key="8">
    <source>
        <dbReference type="Proteomes" id="UP000700908"/>
    </source>
</evidence>
<evidence type="ECO:0000256" key="3">
    <source>
        <dbReference type="ARBA" id="ARBA00022741"/>
    </source>
</evidence>
<dbReference type="SUPFAM" id="SSF52540">
    <property type="entry name" value="P-loop containing nucleoside triphosphate hydrolases"/>
    <property type="match status" value="2"/>
</dbReference>
<organism evidence="7 8">
    <name type="scientific">Collinsella ureilytica</name>
    <dbReference type="NCBI Taxonomy" id="2869515"/>
    <lineage>
        <taxon>Bacteria</taxon>
        <taxon>Bacillati</taxon>
        <taxon>Actinomycetota</taxon>
        <taxon>Coriobacteriia</taxon>
        <taxon>Coriobacteriales</taxon>
        <taxon>Coriobacteriaceae</taxon>
        <taxon>Collinsella</taxon>
    </lineage>
</organism>
<dbReference type="Gene3D" id="3.40.50.300">
    <property type="entry name" value="P-loop containing nucleotide triphosphate hydrolases"/>
    <property type="match status" value="2"/>
</dbReference>
<evidence type="ECO:0000256" key="2">
    <source>
        <dbReference type="ARBA" id="ARBA00022448"/>
    </source>
</evidence>
<dbReference type="RefSeq" id="WP_222198970.1">
    <property type="nucleotide sequence ID" value="NZ_JAIMFO010000004.1"/>
</dbReference>
<feature type="compositionally biased region" description="Polar residues" evidence="5">
    <location>
        <begin position="346"/>
        <end position="357"/>
    </location>
</feature>
<dbReference type="CDD" id="cd03225">
    <property type="entry name" value="ABC_cobalt_CbiO_domain1"/>
    <property type="match status" value="2"/>
</dbReference>
<feature type="region of interest" description="Disordered" evidence="5">
    <location>
        <begin position="287"/>
        <end position="357"/>
    </location>
</feature>
<dbReference type="Pfam" id="PF00005">
    <property type="entry name" value="ABC_tran"/>
    <property type="match status" value="2"/>
</dbReference>
<dbReference type="PROSITE" id="PS00211">
    <property type="entry name" value="ABC_TRANSPORTER_1"/>
    <property type="match status" value="1"/>
</dbReference>
<feature type="compositionally biased region" description="Polar residues" evidence="5">
    <location>
        <begin position="294"/>
        <end position="323"/>
    </location>
</feature>
<dbReference type="PROSITE" id="PS50893">
    <property type="entry name" value="ABC_TRANSPORTER_2"/>
    <property type="match status" value="2"/>
</dbReference>
<accession>A0ABS7MJI1</accession>
<protein>
    <submittedName>
        <fullName evidence="7">ATP-binding cassette domain-containing protein</fullName>
    </submittedName>
</protein>
<keyword evidence="2" id="KW-0813">Transport</keyword>
<sequence>MPDSFAISLDAVRLSYGAVRALNTVSLHIAAGEYVCIVGGNGSGKTSLLELMGGLIYPSQGRVLIFGNNPEHAQSIQEIRQHLAMVFQHPEDQIVTSNVSEDVAFGPENQGVEPAEIARRVDEALAAVGMKDCAQEDPARLSGGQRQRIAIAGALAMQPKILLLDEPTSMLDAEGRASVAQTIETLAHGGITIVHVTHNMEEAMHADRIIALHAGELVFDGAPRTFFSDTNLIEHLGLELPFHLRVASTVRKAGLVTPLTLDDEALIRWVATMSQAVSCSPSAVSQSSLPPVYQGSSQSSLPPVYQGSSQNSSPLAHQSNSRDIPQRFLPLAHQSSSRATSQSSSPLAQQNNSQSISERLDTATRTPLANGHTTPEPALAFQNASFSYGKQKKRRKRKLPWFHPPTNEAPNAVSHLAFAIEPGTCTALVGKTGSGKSTTAELASALVFPHRGFVSVAGIDTQDRQHRRMLRKQIGYVSQLPERQLFAATVFEDIAFGPLNLGLDEQEVTQRVHYALEVLGLPQDPAFLRRSPFSLSGGQQRSVALAGVLAMQQPILVLDEPMIGLDPTGRQSLRSLLLRLKRQGVTLLMVTHDMDDAVKLADRMLVLDRGRLVADGTPREILSAEPLMSPGTSQALALYRRLLQAGAPPAHEREPLSFDELISYIASCISAPEEPQC</sequence>
<feature type="compositionally biased region" description="Low complexity" evidence="5">
    <location>
        <begin position="335"/>
        <end position="345"/>
    </location>
</feature>
<comment type="caution">
    <text evidence="7">The sequence shown here is derived from an EMBL/GenBank/DDBJ whole genome shotgun (WGS) entry which is preliminary data.</text>
</comment>
<dbReference type="SMART" id="SM00382">
    <property type="entry name" value="AAA"/>
    <property type="match status" value="2"/>
</dbReference>
<keyword evidence="4 7" id="KW-0067">ATP-binding</keyword>
<dbReference type="Proteomes" id="UP000700908">
    <property type="component" value="Unassembled WGS sequence"/>
</dbReference>
<proteinExistence type="inferred from homology"/>
<dbReference type="InterPro" id="IPR017871">
    <property type="entry name" value="ABC_transporter-like_CS"/>
</dbReference>
<keyword evidence="8" id="KW-1185">Reference proteome</keyword>
<gene>
    <name evidence="7" type="ORF">K6V98_02545</name>
</gene>
<dbReference type="InterPro" id="IPR003439">
    <property type="entry name" value="ABC_transporter-like_ATP-bd"/>
</dbReference>
<evidence type="ECO:0000259" key="6">
    <source>
        <dbReference type="PROSITE" id="PS50893"/>
    </source>
</evidence>
<dbReference type="PANTHER" id="PTHR43553">
    <property type="entry name" value="HEAVY METAL TRANSPORTER"/>
    <property type="match status" value="1"/>
</dbReference>
<dbReference type="NCBIfam" id="NF010167">
    <property type="entry name" value="PRK13648.1"/>
    <property type="match status" value="2"/>
</dbReference>
<evidence type="ECO:0000313" key="7">
    <source>
        <dbReference type="EMBL" id="MBY4797245.1"/>
    </source>
</evidence>
<keyword evidence="3" id="KW-0547">Nucleotide-binding</keyword>
<dbReference type="InterPro" id="IPR003593">
    <property type="entry name" value="AAA+_ATPase"/>
</dbReference>
<feature type="domain" description="ABC transporter" evidence="6">
    <location>
        <begin position="7"/>
        <end position="239"/>
    </location>
</feature>